<dbReference type="Gene3D" id="1.10.260.40">
    <property type="entry name" value="lambda repressor-like DNA-binding domains"/>
    <property type="match status" value="1"/>
</dbReference>
<evidence type="ECO:0000313" key="3">
    <source>
        <dbReference type="EMBL" id="OFA10618.1"/>
    </source>
</evidence>
<dbReference type="EMBL" id="MIQE01000015">
    <property type="protein sequence ID" value="OFA10618.1"/>
    <property type="molecule type" value="Genomic_DNA"/>
</dbReference>
<dbReference type="InterPro" id="IPR001387">
    <property type="entry name" value="Cro/C1-type_HTH"/>
</dbReference>
<reference evidence="3 4" key="1">
    <citation type="submission" date="2016-09" db="EMBL/GenBank/DDBJ databases">
        <title>Genome Sequence of Lactobacillus sunkii Strain CG01.</title>
        <authorList>
            <person name="Poehlein A."/>
            <person name="Gabris C."/>
            <person name="Bengelsdorf F.R."/>
            <person name="Duerre P."/>
            <person name="Daniel R."/>
        </authorList>
    </citation>
    <scope>NUCLEOTIDE SEQUENCE [LARGE SCALE GENOMIC DNA]</scope>
    <source>
        <strain evidence="3 4">CG_D</strain>
    </source>
</reference>
<dbReference type="Proteomes" id="UP000177010">
    <property type="component" value="Unassembled WGS sequence"/>
</dbReference>
<feature type="domain" description="HTH cro/C1-type" evidence="2">
    <location>
        <begin position="9"/>
        <end position="63"/>
    </location>
</feature>
<name>A0A1E7XC73_9LACO</name>
<dbReference type="Pfam" id="PF01381">
    <property type="entry name" value="HTH_3"/>
    <property type="match status" value="1"/>
</dbReference>
<dbReference type="SMART" id="SM00530">
    <property type="entry name" value="HTH_XRE"/>
    <property type="match status" value="1"/>
</dbReference>
<keyword evidence="1" id="KW-0238">DNA-binding</keyword>
<protein>
    <submittedName>
        <fullName evidence="3">HTH-type transcriptional regulator Xre</fullName>
    </submittedName>
</protein>
<dbReference type="AlphaFoldDB" id="A0A1E7XC73"/>
<evidence type="ECO:0000259" key="2">
    <source>
        <dbReference type="PROSITE" id="PS50943"/>
    </source>
</evidence>
<accession>A0A1E7XC73</accession>
<dbReference type="PROSITE" id="PS50943">
    <property type="entry name" value="HTH_CROC1"/>
    <property type="match status" value="1"/>
</dbReference>
<comment type="caution">
    <text evidence="3">The sequence shown here is derived from an EMBL/GenBank/DDBJ whole genome shotgun (WGS) entry which is preliminary data.</text>
</comment>
<dbReference type="CDD" id="cd00093">
    <property type="entry name" value="HTH_XRE"/>
    <property type="match status" value="1"/>
</dbReference>
<dbReference type="SUPFAM" id="SSF47413">
    <property type="entry name" value="lambda repressor-like DNA-binding domains"/>
    <property type="match status" value="1"/>
</dbReference>
<dbReference type="PANTHER" id="PTHR46558:SF11">
    <property type="entry name" value="HTH-TYPE TRANSCRIPTIONAL REGULATOR XRE"/>
    <property type="match status" value="1"/>
</dbReference>
<dbReference type="STRING" id="481719.LASUN_16550"/>
<gene>
    <name evidence="3" type="primary">xre</name>
    <name evidence="3" type="ORF">LASUN_16550</name>
</gene>
<dbReference type="GO" id="GO:0003677">
    <property type="term" value="F:DNA binding"/>
    <property type="evidence" value="ECO:0007669"/>
    <property type="project" value="UniProtKB-KW"/>
</dbReference>
<organism evidence="3 4">
    <name type="scientific">Lentilactobacillus sunkii</name>
    <dbReference type="NCBI Taxonomy" id="481719"/>
    <lineage>
        <taxon>Bacteria</taxon>
        <taxon>Bacillati</taxon>
        <taxon>Bacillota</taxon>
        <taxon>Bacilli</taxon>
        <taxon>Lactobacillales</taxon>
        <taxon>Lactobacillaceae</taxon>
        <taxon>Lentilactobacillus</taxon>
    </lineage>
</organism>
<evidence type="ECO:0000256" key="1">
    <source>
        <dbReference type="ARBA" id="ARBA00023125"/>
    </source>
</evidence>
<dbReference type="PANTHER" id="PTHR46558">
    <property type="entry name" value="TRACRIPTIONAL REGULATORY PROTEIN-RELATED-RELATED"/>
    <property type="match status" value="1"/>
</dbReference>
<sequence>MRVNIGPVLVSQRKKRGITQQQLADFIGVSKGAVSKWETGQSYPDISLLPALASYFDLRIDDLMDYEPQLSAKEIQNIYRSLKKSFTTEPGDKVLTTMRSFVRRYYACYPFLQQMGMLLLNHFDLFPGKDMQDKTAKYVSEAQQLFIRVRKNSDDTELKLRARNMEAYSLLLLNKPTEVQALLGKTTPEYIPAENLIASAYQMQGKTEQAQAVYQSAMYQASSVGMSYFTNYLALLTEDSGKFAATYQRGRAYADVFALASLNPAVYLNFLLSAMMGFAHQQNADEVFAVLTDYTDTLADTKFPLVLHGDAYFDKIDSWLDHLDIGSETPRNSEMVEQQLVGIVLNDPTLAPFRDDERWSSLADKLKEINQNAHE</sequence>
<evidence type="ECO:0000313" key="4">
    <source>
        <dbReference type="Proteomes" id="UP000177010"/>
    </source>
</evidence>
<dbReference type="InterPro" id="IPR010982">
    <property type="entry name" value="Lambda_DNA-bd_dom_sf"/>
</dbReference>
<dbReference type="RefSeq" id="WP_070368058.1">
    <property type="nucleotide sequence ID" value="NZ_JAZHVW010000024.1"/>
</dbReference>
<proteinExistence type="predicted"/>